<organism evidence="8 9">
    <name type="scientific">Coniochaeta hoffmannii</name>
    <dbReference type="NCBI Taxonomy" id="91930"/>
    <lineage>
        <taxon>Eukaryota</taxon>
        <taxon>Fungi</taxon>
        <taxon>Dikarya</taxon>
        <taxon>Ascomycota</taxon>
        <taxon>Pezizomycotina</taxon>
        <taxon>Sordariomycetes</taxon>
        <taxon>Sordariomycetidae</taxon>
        <taxon>Coniochaetales</taxon>
        <taxon>Coniochaetaceae</taxon>
        <taxon>Coniochaeta</taxon>
    </lineage>
</organism>
<feature type="region of interest" description="Disordered" evidence="6">
    <location>
        <begin position="30"/>
        <end position="108"/>
    </location>
</feature>
<evidence type="ECO:0000259" key="7">
    <source>
        <dbReference type="Pfam" id="PF20636"/>
    </source>
</evidence>
<dbReference type="GO" id="GO:0008380">
    <property type="term" value="P:RNA splicing"/>
    <property type="evidence" value="ECO:0007669"/>
    <property type="project" value="UniProtKB-KW"/>
</dbReference>
<sequence>MNHDEIWDDSALIESWNDALAEYKKYHSIHAKGGSVDDLPPKRSETRPDAKPETRGSSQPMDESEVEERDETAMRDAQMDGGFRGETSQDDSTGPGATVGLAEPGALGPQTLLGGVQDEGLKKLLMSWYYAGYYTGLYEGQQQQQAKQQGQGKQHAQAQGDASA</sequence>
<feature type="compositionally biased region" description="Basic and acidic residues" evidence="6">
    <location>
        <begin position="39"/>
        <end position="54"/>
    </location>
</feature>
<dbReference type="InterPro" id="IPR047313">
    <property type="entry name" value="SMN_C"/>
</dbReference>
<dbReference type="AlphaFoldDB" id="A0AA38W0R9"/>
<dbReference type="CDD" id="cd22852">
    <property type="entry name" value="SMN_C"/>
    <property type="match status" value="1"/>
</dbReference>
<dbReference type="GO" id="GO:0005634">
    <property type="term" value="C:nucleus"/>
    <property type="evidence" value="ECO:0007669"/>
    <property type="project" value="UniProtKB-SubCell"/>
</dbReference>
<proteinExistence type="inferred from homology"/>
<feature type="domain" description="Survival Motor Neuron Gemin2-binding" evidence="7">
    <location>
        <begin position="3"/>
        <end position="27"/>
    </location>
</feature>
<comment type="caution">
    <text evidence="8">The sequence shown here is derived from an EMBL/GenBank/DDBJ whole genome shotgun (WGS) entry which is preliminary data.</text>
</comment>
<dbReference type="CDD" id="cd22851">
    <property type="entry name" value="SMN_N"/>
    <property type="match status" value="1"/>
</dbReference>
<dbReference type="PANTHER" id="PTHR39267:SF1">
    <property type="entry name" value="SURVIVAL MOTOR NEURON PROTEIN"/>
    <property type="match status" value="1"/>
</dbReference>
<comment type="subcellular location">
    <subcellularLocation>
        <location evidence="1">Nucleus</location>
    </subcellularLocation>
</comment>
<dbReference type="Proteomes" id="UP001174691">
    <property type="component" value="Unassembled WGS sequence"/>
</dbReference>
<keyword evidence="9" id="KW-1185">Reference proteome</keyword>
<dbReference type="InterPro" id="IPR049481">
    <property type="entry name" value="SMN_G2-BD"/>
</dbReference>
<evidence type="ECO:0000256" key="4">
    <source>
        <dbReference type="ARBA" id="ARBA00023187"/>
    </source>
</evidence>
<dbReference type="EMBL" id="JANBVN010000005">
    <property type="protein sequence ID" value="KAJ9165199.1"/>
    <property type="molecule type" value="Genomic_DNA"/>
</dbReference>
<feature type="region of interest" description="Disordered" evidence="6">
    <location>
        <begin position="141"/>
        <end position="164"/>
    </location>
</feature>
<dbReference type="GO" id="GO:0006397">
    <property type="term" value="P:mRNA processing"/>
    <property type="evidence" value="ECO:0007669"/>
    <property type="project" value="UniProtKB-KW"/>
</dbReference>
<keyword evidence="5" id="KW-0539">Nucleus</keyword>
<gene>
    <name evidence="8" type="ORF">NKR19_g564</name>
</gene>
<dbReference type="PANTHER" id="PTHR39267">
    <property type="entry name" value="SURVIVAL MOTOR NEURON-LIKE PROTEIN 1"/>
    <property type="match status" value="1"/>
</dbReference>
<keyword evidence="3" id="KW-0507">mRNA processing</keyword>
<reference evidence="8" key="1">
    <citation type="submission" date="2022-07" db="EMBL/GenBank/DDBJ databases">
        <title>Fungi with potential for degradation of polypropylene.</title>
        <authorList>
            <person name="Gostincar C."/>
        </authorList>
    </citation>
    <scope>NUCLEOTIDE SEQUENCE</scope>
    <source>
        <strain evidence="8">EXF-13287</strain>
    </source>
</reference>
<comment type="similarity">
    <text evidence="2">Belongs to the SMN family.</text>
</comment>
<evidence type="ECO:0000256" key="3">
    <source>
        <dbReference type="ARBA" id="ARBA00022664"/>
    </source>
</evidence>
<evidence type="ECO:0000256" key="1">
    <source>
        <dbReference type="ARBA" id="ARBA00004123"/>
    </source>
</evidence>
<dbReference type="Pfam" id="PF20636">
    <property type="entry name" value="SMN_G2-BD"/>
    <property type="match status" value="1"/>
</dbReference>
<dbReference type="InterPro" id="IPR040424">
    <property type="entry name" value="Smn1"/>
</dbReference>
<accession>A0AA38W0R9</accession>
<keyword evidence="4" id="KW-0508">mRNA splicing</keyword>
<protein>
    <recommendedName>
        <fullName evidence="7">Survival Motor Neuron Gemin2-binding domain-containing protein</fullName>
    </recommendedName>
</protein>
<dbReference type="Pfam" id="PF20635">
    <property type="entry name" value="SMN_YG-box"/>
    <property type="match status" value="1"/>
</dbReference>
<name>A0AA38W0R9_9PEZI</name>
<evidence type="ECO:0000256" key="5">
    <source>
        <dbReference type="ARBA" id="ARBA00023242"/>
    </source>
</evidence>
<evidence type="ECO:0000313" key="8">
    <source>
        <dbReference type="EMBL" id="KAJ9165199.1"/>
    </source>
</evidence>
<evidence type="ECO:0000256" key="6">
    <source>
        <dbReference type="SAM" id="MobiDB-lite"/>
    </source>
</evidence>
<evidence type="ECO:0000256" key="2">
    <source>
        <dbReference type="ARBA" id="ARBA00005371"/>
    </source>
</evidence>
<evidence type="ECO:0000313" key="9">
    <source>
        <dbReference type="Proteomes" id="UP001174691"/>
    </source>
</evidence>